<accession>A0A926Z8G4</accession>
<reference evidence="3" key="1">
    <citation type="journal article" date="2015" name="ISME J.">
        <title>Draft Genome Sequence of Streptomyces incarnatus NRRL8089, which Produces the Nucleoside Antibiotic Sinefungin.</title>
        <authorList>
            <person name="Oshima K."/>
            <person name="Hattori M."/>
            <person name="Shimizu H."/>
            <person name="Fukuda K."/>
            <person name="Nemoto M."/>
            <person name="Inagaki K."/>
            <person name="Tamura T."/>
        </authorList>
    </citation>
    <scope>NUCLEOTIDE SEQUENCE</scope>
    <source>
        <strain evidence="3">FACHB-1277</strain>
    </source>
</reference>
<organism evidence="3 4">
    <name type="scientific">Pseudanabaena cinerea FACHB-1277</name>
    <dbReference type="NCBI Taxonomy" id="2949581"/>
    <lineage>
        <taxon>Bacteria</taxon>
        <taxon>Bacillati</taxon>
        <taxon>Cyanobacteriota</taxon>
        <taxon>Cyanophyceae</taxon>
        <taxon>Pseudanabaenales</taxon>
        <taxon>Pseudanabaenaceae</taxon>
        <taxon>Pseudanabaena</taxon>
        <taxon>Pseudanabaena cinerea</taxon>
    </lineage>
</organism>
<dbReference type="GO" id="GO:0006508">
    <property type="term" value="P:proteolysis"/>
    <property type="evidence" value="ECO:0007669"/>
    <property type="project" value="InterPro"/>
</dbReference>
<dbReference type="Pfam" id="PF00656">
    <property type="entry name" value="Peptidase_C14"/>
    <property type="match status" value="1"/>
</dbReference>
<gene>
    <name evidence="3" type="ORF">H6F44_21570</name>
</gene>
<dbReference type="Proteomes" id="UP000631421">
    <property type="component" value="Unassembled WGS sequence"/>
</dbReference>
<dbReference type="InterPro" id="IPR029030">
    <property type="entry name" value="Caspase-like_dom_sf"/>
</dbReference>
<dbReference type="EMBL" id="JACJPY010000134">
    <property type="protein sequence ID" value="MBD2152688.1"/>
    <property type="molecule type" value="Genomic_DNA"/>
</dbReference>
<evidence type="ECO:0000313" key="4">
    <source>
        <dbReference type="Proteomes" id="UP000631421"/>
    </source>
</evidence>
<dbReference type="GO" id="GO:0004197">
    <property type="term" value="F:cysteine-type endopeptidase activity"/>
    <property type="evidence" value="ECO:0007669"/>
    <property type="project" value="InterPro"/>
</dbReference>
<dbReference type="Gene3D" id="3.40.50.1460">
    <property type="match status" value="1"/>
</dbReference>
<feature type="domain" description="Effector-associated" evidence="2">
    <location>
        <begin position="281"/>
        <end position="319"/>
    </location>
</feature>
<evidence type="ECO:0000259" key="2">
    <source>
        <dbReference type="Pfam" id="PF19962"/>
    </source>
</evidence>
<comment type="caution">
    <text evidence="3">The sequence shown here is derived from an EMBL/GenBank/DDBJ whole genome shotgun (WGS) entry which is preliminary data.</text>
</comment>
<dbReference type="SUPFAM" id="SSF52129">
    <property type="entry name" value="Caspase-like"/>
    <property type="match status" value="1"/>
</dbReference>
<protein>
    <submittedName>
        <fullName evidence="3">Caspase family protein</fullName>
    </submittedName>
</protein>
<dbReference type="RefSeq" id="WP_190353152.1">
    <property type="nucleotide sequence ID" value="NZ_JACJPY010000134.1"/>
</dbReference>
<name>A0A926Z8G4_9CYAN</name>
<dbReference type="InterPro" id="IPR011600">
    <property type="entry name" value="Pept_C14_caspase"/>
</dbReference>
<keyword evidence="4" id="KW-1185">Reference proteome</keyword>
<dbReference type="InterPro" id="IPR045438">
    <property type="entry name" value="EAD9"/>
</dbReference>
<sequence>MQRKALVVGVSQYSKLRSLESFSNNANAIADILEPTFKVKRLPEAVEGDRVCVGKGKDKGTMPCDRLQSEIRDLFTATDLDTVLLYFSGHGVRGRQHYPKTYLATSETEVLDDGYRKSIEIDLLKQFLRDCPAREQIVWLDCCYGGDLADFREICDRNDGKTRFIITASRSQDPAYQEIAGEMGVFTRVLVEALARTGTMARRITCAAIEDAVREKLQSLQYPQMPQFYRTPNKIIEFWERRVMAQAGQDEAKPDKSEIPNTRIIQKALENVSAGGNINVQINQTINSTFSAVDRVRLERHKEDLFRQFDRVESQLSQLGSSPSDSLKNFANPFQPLNGRIEQSEQFFNREKELREIFDFRSCG</sequence>
<evidence type="ECO:0000259" key="1">
    <source>
        <dbReference type="Pfam" id="PF00656"/>
    </source>
</evidence>
<evidence type="ECO:0000313" key="3">
    <source>
        <dbReference type="EMBL" id="MBD2152688.1"/>
    </source>
</evidence>
<dbReference type="Pfam" id="PF19962">
    <property type="entry name" value="EAD9"/>
    <property type="match status" value="1"/>
</dbReference>
<dbReference type="AlphaFoldDB" id="A0A926Z8G4"/>
<feature type="domain" description="Peptidase C14 caspase" evidence="1">
    <location>
        <begin position="3"/>
        <end position="233"/>
    </location>
</feature>
<proteinExistence type="predicted"/>
<reference evidence="3" key="2">
    <citation type="submission" date="2020-08" db="EMBL/GenBank/DDBJ databases">
        <authorList>
            <person name="Chen M."/>
            <person name="Teng W."/>
            <person name="Zhao L."/>
            <person name="Hu C."/>
            <person name="Zhou Y."/>
            <person name="Han B."/>
            <person name="Song L."/>
            <person name="Shu W."/>
        </authorList>
    </citation>
    <scope>NUCLEOTIDE SEQUENCE</scope>
    <source>
        <strain evidence="3">FACHB-1277</strain>
    </source>
</reference>